<evidence type="ECO:0000313" key="1">
    <source>
        <dbReference type="EMBL" id="AHV82991.1"/>
    </source>
</evidence>
<name>X4Y7K1_9CAUD</name>
<proteinExistence type="predicted"/>
<dbReference type="RefSeq" id="YP_009036853.1">
    <property type="nucleotide sequence ID" value="NC_024215.1"/>
</dbReference>
<organism evidence="1 2">
    <name type="scientific">Lactococcus phage P078</name>
    <dbReference type="NCBI Taxonomy" id="1476886"/>
    <lineage>
        <taxon>Viruses</taxon>
        <taxon>Duplodnaviria</taxon>
        <taxon>Heunggongvirae</taxon>
        <taxon>Uroviricota</taxon>
        <taxon>Caudoviricetes</taxon>
        <taxon>Nevevirus</taxon>
        <taxon>Nevevirus P078</taxon>
    </lineage>
</organism>
<dbReference type="OrthoDB" id="14528at10239"/>
<protein>
    <submittedName>
        <fullName evidence="1">Uncharacterized protein</fullName>
    </submittedName>
</protein>
<dbReference type="Proteomes" id="UP000019791">
    <property type="component" value="Segment"/>
</dbReference>
<accession>X4Y7K1</accession>
<dbReference type="KEGG" id="vg:19527396"/>
<dbReference type="EMBL" id="KJ489010">
    <property type="protein sequence ID" value="AHV82991.1"/>
    <property type="molecule type" value="Genomic_DNA"/>
</dbReference>
<evidence type="ECO:0000313" key="2">
    <source>
        <dbReference type="Proteomes" id="UP000019791"/>
    </source>
</evidence>
<sequence>MIKAITMDSEQLRNLLYIEYPESNIDEIEVLDTVPEEEAETVVRELLVNYTEHGINYNDTVDIIVDDEPYYNDIPMKVLFDYMKDYGKTCFSIILKLTEEYYSDFLPLDTAQSANDITKTLIK</sequence>
<gene>
    <name evidence="1" type="ORF">P078_0028</name>
</gene>
<reference evidence="1 2" key="1">
    <citation type="submission" date="2014-02" db="EMBL/GenBank/DDBJ databases">
        <title>Complete genome sequences of four novel Lactococcus lactis phages distantly related to the rare 1706 phage species.</title>
        <authorList>
            <person name="Kot W."/>
            <person name="Neve H."/>
            <person name="Vogensen F.K."/>
            <person name="Heller K.J."/>
            <person name="Hansen L.H."/>
        </authorList>
    </citation>
    <scope>NUCLEOTIDE SEQUENCE [LARGE SCALE GENOMIC DNA]</scope>
</reference>
<keyword evidence="2" id="KW-1185">Reference proteome</keyword>
<dbReference type="GeneID" id="19527396"/>